<accession>A0ABP8JXF6</accession>
<evidence type="ECO:0000313" key="3">
    <source>
        <dbReference type="Proteomes" id="UP001500635"/>
    </source>
</evidence>
<keyword evidence="1" id="KW-1133">Transmembrane helix</keyword>
<gene>
    <name evidence="2" type="ORF">GCM10023147_32190</name>
</gene>
<reference evidence="3" key="1">
    <citation type="journal article" date="2019" name="Int. J. Syst. Evol. Microbiol.">
        <title>The Global Catalogue of Microorganisms (GCM) 10K type strain sequencing project: providing services to taxonomists for standard genome sequencing and annotation.</title>
        <authorList>
            <consortium name="The Broad Institute Genomics Platform"/>
            <consortium name="The Broad Institute Genome Sequencing Center for Infectious Disease"/>
            <person name="Wu L."/>
            <person name="Ma J."/>
        </authorList>
    </citation>
    <scope>NUCLEOTIDE SEQUENCE [LARGE SCALE GENOMIC DNA]</scope>
    <source>
        <strain evidence="3">JCM 17688</strain>
    </source>
</reference>
<evidence type="ECO:0000256" key="1">
    <source>
        <dbReference type="SAM" id="Phobius"/>
    </source>
</evidence>
<dbReference type="Proteomes" id="UP001500635">
    <property type="component" value="Unassembled WGS sequence"/>
</dbReference>
<organism evidence="2 3">
    <name type="scientific">Tsukamurella soli</name>
    <dbReference type="NCBI Taxonomy" id="644556"/>
    <lineage>
        <taxon>Bacteria</taxon>
        <taxon>Bacillati</taxon>
        <taxon>Actinomycetota</taxon>
        <taxon>Actinomycetes</taxon>
        <taxon>Mycobacteriales</taxon>
        <taxon>Tsukamurellaceae</taxon>
        <taxon>Tsukamurella</taxon>
    </lineage>
</organism>
<name>A0ABP8JXF6_9ACTN</name>
<feature type="transmembrane region" description="Helical" evidence="1">
    <location>
        <begin position="110"/>
        <end position="138"/>
    </location>
</feature>
<keyword evidence="3" id="KW-1185">Reference proteome</keyword>
<dbReference type="RefSeq" id="WP_344997782.1">
    <property type="nucleotide sequence ID" value="NZ_BAABFR010000053.1"/>
</dbReference>
<evidence type="ECO:0008006" key="4">
    <source>
        <dbReference type="Google" id="ProtNLM"/>
    </source>
</evidence>
<feature type="transmembrane region" description="Helical" evidence="1">
    <location>
        <begin position="239"/>
        <end position="257"/>
    </location>
</feature>
<comment type="caution">
    <text evidence="2">The sequence shown here is derived from an EMBL/GenBank/DDBJ whole genome shotgun (WGS) entry which is preliminary data.</text>
</comment>
<dbReference type="EMBL" id="BAABFR010000053">
    <property type="protein sequence ID" value="GAA4397127.1"/>
    <property type="molecule type" value="Genomic_DNA"/>
</dbReference>
<proteinExistence type="predicted"/>
<feature type="transmembrane region" description="Helical" evidence="1">
    <location>
        <begin position="60"/>
        <end position="90"/>
    </location>
</feature>
<keyword evidence="1" id="KW-0812">Transmembrane</keyword>
<feature type="transmembrane region" description="Helical" evidence="1">
    <location>
        <begin position="21"/>
        <end position="40"/>
    </location>
</feature>
<feature type="transmembrane region" description="Helical" evidence="1">
    <location>
        <begin position="186"/>
        <end position="204"/>
    </location>
</feature>
<keyword evidence="1" id="KW-0472">Membrane</keyword>
<feature type="transmembrane region" description="Helical" evidence="1">
    <location>
        <begin position="158"/>
        <end position="179"/>
    </location>
</feature>
<evidence type="ECO:0000313" key="2">
    <source>
        <dbReference type="EMBL" id="GAA4397127.1"/>
    </source>
</evidence>
<protein>
    <recommendedName>
        <fullName evidence="4">ABC-2 type transport system permease protein</fullName>
    </recommendedName>
</protein>
<sequence length="261" mass="26422">MIAGVLTAEWIKLRTVRATPWCLGLMFVLCVGVSVIIGLATHSLSAPDDDLTGIGGNAGMLLMGAAPVIGFAGLPGFGVLLCGLLGVLSVTTEARFGTLRATFLAVPNRWVALSAKLIVVCVACAVAAFVTVAVGLLAFVAVGGGSGGVSLLGPGTSIYLTVPVSAALVAAVGVGLGALLRNAAGAVTVLLLYFVLFENVLSSVPKVRVVGPYLPFANLQHFLHVAPGHFRWPPAVGGGYFLAFAAVVYLAGAAVVARRDA</sequence>